<accession>A0ABW3VJP5</accession>
<dbReference type="GO" id="GO:0005524">
    <property type="term" value="F:ATP binding"/>
    <property type="evidence" value="ECO:0007669"/>
    <property type="project" value="UniProtKB-KW"/>
</dbReference>
<dbReference type="InterPro" id="IPR043428">
    <property type="entry name" value="LivM-like"/>
</dbReference>
<proteinExistence type="predicted"/>
<dbReference type="CDD" id="cd06581">
    <property type="entry name" value="TM_PBP1_LivM_like"/>
    <property type="match status" value="1"/>
</dbReference>
<feature type="transmembrane region" description="Helical" evidence="9">
    <location>
        <begin position="31"/>
        <end position="48"/>
    </location>
</feature>
<evidence type="ECO:0000256" key="8">
    <source>
        <dbReference type="ARBA" id="ARBA00023136"/>
    </source>
</evidence>
<organism evidence="11 12">
    <name type="scientific">Pseudonocardia benzenivorans</name>
    <dbReference type="NCBI Taxonomy" id="228005"/>
    <lineage>
        <taxon>Bacteria</taxon>
        <taxon>Bacillati</taxon>
        <taxon>Actinomycetota</taxon>
        <taxon>Actinomycetes</taxon>
        <taxon>Pseudonocardiales</taxon>
        <taxon>Pseudonocardiaceae</taxon>
        <taxon>Pseudonocardia</taxon>
    </lineage>
</organism>
<evidence type="ECO:0000256" key="4">
    <source>
        <dbReference type="ARBA" id="ARBA00022692"/>
    </source>
</evidence>
<feature type="transmembrane region" description="Helical" evidence="9">
    <location>
        <begin position="109"/>
        <end position="126"/>
    </location>
</feature>
<dbReference type="Pfam" id="PF02653">
    <property type="entry name" value="BPD_transp_2"/>
    <property type="match status" value="1"/>
</dbReference>
<dbReference type="Pfam" id="PF00005">
    <property type="entry name" value="ABC_tran"/>
    <property type="match status" value="1"/>
</dbReference>
<evidence type="ECO:0000256" key="9">
    <source>
        <dbReference type="SAM" id="Phobius"/>
    </source>
</evidence>
<keyword evidence="7 9" id="KW-1133">Transmembrane helix</keyword>
<dbReference type="RefSeq" id="WP_013674697.1">
    <property type="nucleotide sequence ID" value="NZ_BAABKS010000005.1"/>
</dbReference>
<evidence type="ECO:0000256" key="5">
    <source>
        <dbReference type="ARBA" id="ARBA00022741"/>
    </source>
</evidence>
<dbReference type="InterPro" id="IPR003593">
    <property type="entry name" value="AAA+_ATPase"/>
</dbReference>
<feature type="transmembrane region" description="Helical" evidence="9">
    <location>
        <begin position="54"/>
        <end position="73"/>
    </location>
</feature>
<evidence type="ECO:0000256" key="2">
    <source>
        <dbReference type="ARBA" id="ARBA00022448"/>
    </source>
</evidence>
<evidence type="ECO:0000259" key="10">
    <source>
        <dbReference type="PROSITE" id="PS50893"/>
    </source>
</evidence>
<feature type="transmembrane region" description="Helical" evidence="9">
    <location>
        <begin position="262"/>
        <end position="291"/>
    </location>
</feature>
<dbReference type="PROSITE" id="PS50893">
    <property type="entry name" value="ABC_TRANSPORTER_2"/>
    <property type="match status" value="1"/>
</dbReference>
<keyword evidence="2" id="KW-0813">Transport</keyword>
<sequence length="626" mass="65515">MSAPDTRQEAATRPGGRSPIALLRRLPGRDVLVALLAILVVLALSGSLTGYQAYVVTVVVIFTIIGASHTLLFGAAGQPSVGHAALLGAGVYAGIAVSRHTTFGMEGEFVAAIVVGALIGVVIGLPSLRIGSLYLAIATLALCIVAQQIFFEWTDLTGGGAGTQVSPPKLFGAVYTPLGLLYIALVVMGIALLFARNLLRGRQGRAWNAVRTSPLAASSLGISLGWQKVGAFGVSGAMVGCAGVLYAHAVNYVSPSDFSLELSIVTLVIAIIGGQRYLWGAALGAIFVEGLPEMLRTAGEFRYVIYGAVFVVVMIFFPEGFAGGIAALWRRFGPRRSAPPPGPVELEPTATLVEAELARSVAAEPAPAAAAERGGVGLTVRDVRVEFGGVTAVDGVTLDVAPGTVVGLVGPNGAGKTTLLNAVSGFVPVTGGEIRVGEHLLAPRRPAQRRALGVGRTFQNLSLHEGMTVLEHLLIGQHAVAGYGPVGQLFRMPAYVRGERLLRQNALETAELLGLADLVDERVENLAYGVQKRVDVARAVVARPRLLLLDEPAAGLTPDEGDDLVGRVLVHSRHVGATVVLVEHNIELVMRVADRVVALNFGRVIADDVPDVVRRQDDFVEAYLGG</sequence>
<dbReference type="Proteomes" id="UP001597182">
    <property type="component" value="Unassembled WGS sequence"/>
</dbReference>
<feature type="transmembrane region" description="Helical" evidence="9">
    <location>
        <begin position="229"/>
        <end position="250"/>
    </location>
</feature>
<keyword evidence="6 11" id="KW-0067">ATP-binding</keyword>
<keyword evidence="8 9" id="KW-0472">Membrane</keyword>
<feature type="transmembrane region" description="Helical" evidence="9">
    <location>
        <begin position="170"/>
        <end position="195"/>
    </location>
</feature>
<dbReference type="InterPro" id="IPR051120">
    <property type="entry name" value="ABC_AA/LPS_Transport"/>
</dbReference>
<dbReference type="Gene3D" id="3.40.50.300">
    <property type="entry name" value="P-loop containing nucleotide triphosphate hydrolases"/>
    <property type="match status" value="1"/>
</dbReference>
<comment type="caution">
    <text evidence="11">The sequence shown here is derived from an EMBL/GenBank/DDBJ whole genome shotgun (WGS) entry which is preliminary data.</text>
</comment>
<dbReference type="SMART" id="SM00382">
    <property type="entry name" value="AAA"/>
    <property type="match status" value="1"/>
</dbReference>
<name>A0ABW3VJP5_9PSEU</name>
<evidence type="ECO:0000256" key="7">
    <source>
        <dbReference type="ARBA" id="ARBA00022989"/>
    </source>
</evidence>
<reference evidence="12" key="1">
    <citation type="journal article" date="2019" name="Int. J. Syst. Evol. Microbiol.">
        <title>The Global Catalogue of Microorganisms (GCM) 10K type strain sequencing project: providing services to taxonomists for standard genome sequencing and annotation.</title>
        <authorList>
            <consortium name="The Broad Institute Genomics Platform"/>
            <consortium name="The Broad Institute Genome Sequencing Center for Infectious Disease"/>
            <person name="Wu L."/>
            <person name="Ma J."/>
        </authorList>
    </citation>
    <scope>NUCLEOTIDE SEQUENCE [LARGE SCALE GENOMIC DNA]</scope>
    <source>
        <strain evidence="12">CCUG 49018</strain>
    </source>
</reference>
<evidence type="ECO:0000256" key="6">
    <source>
        <dbReference type="ARBA" id="ARBA00022840"/>
    </source>
</evidence>
<feature type="transmembrane region" description="Helical" evidence="9">
    <location>
        <begin position="303"/>
        <end position="329"/>
    </location>
</feature>
<keyword evidence="4 9" id="KW-0812">Transmembrane</keyword>
<dbReference type="InterPro" id="IPR003439">
    <property type="entry name" value="ABC_transporter-like_ATP-bd"/>
</dbReference>
<gene>
    <name evidence="11" type="ORF">ACFQ34_19590</name>
</gene>
<keyword evidence="3" id="KW-1003">Cell membrane</keyword>
<dbReference type="CDD" id="cd03219">
    <property type="entry name" value="ABC_Mj1267_LivG_branched"/>
    <property type="match status" value="1"/>
</dbReference>
<keyword evidence="12" id="KW-1185">Reference proteome</keyword>
<feature type="domain" description="ABC transporter" evidence="10">
    <location>
        <begin position="378"/>
        <end position="626"/>
    </location>
</feature>
<dbReference type="InterPro" id="IPR001851">
    <property type="entry name" value="ABC_transp_permease"/>
</dbReference>
<dbReference type="EMBL" id="JBHTMB010000164">
    <property type="protein sequence ID" value="MFD1235497.1"/>
    <property type="molecule type" value="Genomic_DNA"/>
</dbReference>
<evidence type="ECO:0000256" key="1">
    <source>
        <dbReference type="ARBA" id="ARBA00004651"/>
    </source>
</evidence>
<dbReference type="InterPro" id="IPR027417">
    <property type="entry name" value="P-loop_NTPase"/>
</dbReference>
<dbReference type="PANTHER" id="PTHR45772">
    <property type="entry name" value="CONSERVED COMPONENT OF ABC TRANSPORTER FOR NATURAL AMINO ACIDS-RELATED"/>
    <property type="match status" value="1"/>
</dbReference>
<dbReference type="SUPFAM" id="SSF52540">
    <property type="entry name" value="P-loop containing nucleoside triphosphate hydrolases"/>
    <property type="match status" value="1"/>
</dbReference>
<evidence type="ECO:0000313" key="12">
    <source>
        <dbReference type="Proteomes" id="UP001597182"/>
    </source>
</evidence>
<feature type="transmembrane region" description="Helical" evidence="9">
    <location>
        <begin position="80"/>
        <end position="97"/>
    </location>
</feature>
<evidence type="ECO:0000256" key="3">
    <source>
        <dbReference type="ARBA" id="ARBA00022475"/>
    </source>
</evidence>
<keyword evidence="5" id="KW-0547">Nucleotide-binding</keyword>
<evidence type="ECO:0000313" key="11">
    <source>
        <dbReference type="EMBL" id="MFD1235497.1"/>
    </source>
</evidence>
<feature type="transmembrane region" description="Helical" evidence="9">
    <location>
        <begin position="133"/>
        <end position="150"/>
    </location>
</feature>
<comment type="subcellular location">
    <subcellularLocation>
        <location evidence="1">Cell membrane</location>
        <topology evidence="1">Multi-pass membrane protein</topology>
    </subcellularLocation>
</comment>
<protein>
    <submittedName>
        <fullName evidence="11">ATP-binding cassette domain-containing protein</fullName>
    </submittedName>
</protein>